<protein>
    <submittedName>
        <fullName evidence="2">Uncharacterized protein</fullName>
    </submittedName>
</protein>
<name>A0A1I6E1X4_9FIRM</name>
<keyword evidence="1" id="KW-0732">Signal</keyword>
<dbReference type="RefSeq" id="WP_165608331.1">
    <property type="nucleotide sequence ID" value="NZ_FOYM01000023.1"/>
</dbReference>
<reference evidence="3" key="1">
    <citation type="submission" date="2016-10" db="EMBL/GenBank/DDBJ databases">
        <authorList>
            <person name="Varghese N."/>
            <person name="Submissions S."/>
        </authorList>
    </citation>
    <scope>NUCLEOTIDE SEQUENCE [LARGE SCALE GENOMIC DNA]</scope>
    <source>
        <strain evidence="3">DSM 3669</strain>
    </source>
</reference>
<organism evidence="2 3">
    <name type="scientific">Desulfoscipio geothermicus DSM 3669</name>
    <dbReference type="NCBI Taxonomy" id="1121426"/>
    <lineage>
        <taxon>Bacteria</taxon>
        <taxon>Bacillati</taxon>
        <taxon>Bacillota</taxon>
        <taxon>Clostridia</taxon>
        <taxon>Eubacteriales</taxon>
        <taxon>Desulfallaceae</taxon>
        <taxon>Desulfoscipio</taxon>
    </lineage>
</organism>
<dbReference type="STRING" id="39060.SAMN05660706_12364"/>
<feature type="chain" id="PRO_5039560320" evidence="1">
    <location>
        <begin position="23"/>
        <end position="45"/>
    </location>
</feature>
<dbReference type="EMBL" id="FOYM01000023">
    <property type="protein sequence ID" value="SFR11774.1"/>
    <property type="molecule type" value="Genomic_DNA"/>
</dbReference>
<feature type="signal peptide" evidence="1">
    <location>
        <begin position="1"/>
        <end position="22"/>
    </location>
</feature>
<sequence length="45" mass="4916">MRGFIVLVMVLALLTTFITGHDADAASLEYNINVKVNSELVSFSD</sequence>
<proteinExistence type="predicted"/>
<gene>
    <name evidence="2" type="ORF">SAMN05660706_12364</name>
</gene>
<evidence type="ECO:0000313" key="3">
    <source>
        <dbReference type="Proteomes" id="UP000199584"/>
    </source>
</evidence>
<dbReference type="Proteomes" id="UP000199584">
    <property type="component" value="Unassembled WGS sequence"/>
</dbReference>
<evidence type="ECO:0000256" key="1">
    <source>
        <dbReference type="SAM" id="SignalP"/>
    </source>
</evidence>
<keyword evidence="3" id="KW-1185">Reference proteome</keyword>
<dbReference type="AlphaFoldDB" id="A0A1I6E1X4"/>
<accession>A0A1I6E1X4</accession>
<evidence type="ECO:0000313" key="2">
    <source>
        <dbReference type="EMBL" id="SFR11774.1"/>
    </source>
</evidence>